<evidence type="ECO:0000313" key="1">
    <source>
        <dbReference type="EMBL" id="APF17615.1"/>
    </source>
</evidence>
<organism evidence="1 2">
    <name type="scientific">Caldithrix abyssi DSM 13497</name>
    <dbReference type="NCBI Taxonomy" id="880073"/>
    <lineage>
        <taxon>Bacteria</taxon>
        <taxon>Pseudomonadati</taxon>
        <taxon>Calditrichota</taxon>
        <taxon>Calditrichia</taxon>
        <taxon>Calditrichales</taxon>
        <taxon>Calditrichaceae</taxon>
        <taxon>Caldithrix</taxon>
    </lineage>
</organism>
<dbReference type="AlphaFoldDB" id="A0A1J1C4P5"/>
<dbReference type="KEGG" id="caby:Cabys_864"/>
<dbReference type="EMBL" id="CP018099">
    <property type="protein sequence ID" value="APF17615.1"/>
    <property type="molecule type" value="Genomic_DNA"/>
</dbReference>
<gene>
    <name evidence="1" type="ORF">Cabys_864</name>
</gene>
<protein>
    <submittedName>
        <fullName evidence="1">Uncharacterized protein</fullName>
    </submittedName>
</protein>
<proteinExistence type="predicted"/>
<dbReference type="Proteomes" id="UP000183868">
    <property type="component" value="Chromosome"/>
</dbReference>
<reference evidence="1 2" key="1">
    <citation type="submission" date="2016-11" db="EMBL/GenBank/DDBJ databases">
        <title>Genomic analysis of Caldithrix abyssi and proposal of a novel bacterial phylum Caldithrichaeota.</title>
        <authorList>
            <person name="Kublanov I."/>
            <person name="Sigalova O."/>
            <person name="Gavrilov S."/>
            <person name="Lebedinsky A."/>
            <person name="Ivanova N."/>
            <person name="Daum C."/>
            <person name="Reddy T."/>
            <person name="Klenk H.P."/>
            <person name="Goker M."/>
            <person name="Reva O."/>
            <person name="Miroshnichenko M."/>
            <person name="Kyprides N."/>
            <person name="Woyke T."/>
            <person name="Gelfand M."/>
        </authorList>
    </citation>
    <scope>NUCLEOTIDE SEQUENCE [LARGE SCALE GENOMIC DNA]</scope>
    <source>
        <strain evidence="1 2">LF13</strain>
    </source>
</reference>
<name>A0A1J1C4P5_CALAY</name>
<evidence type="ECO:0000313" key="2">
    <source>
        <dbReference type="Proteomes" id="UP000183868"/>
    </source>
</evidence>
<accession>A0A1J1C4P5</accession>
<sequence length="80" mass="9269">MYSTPKKLPRSRVAADGQSMIDIDFTASIFCAPADIENMDKRINIFTKDLWLMMIPSFVFNRNKLNNRNIKNNCQANVRN</sequence>